<evidence type="ECO:0000256" key="2">
    <source>
        <dbReference type="ARBA" id="ARBA00023125"/>
    </source>
</evidence>
<dbReference type="RefSeq" id="WP_201949353.1">
    <property type="nucleotide sequence ID" value="NZ_JAERRJ010000007.1"/>
</dbReference>
<dbReference type="PROSITE" id="PS01124">
    <property type="entry name" value="HTH_ARAC_FAMILY_2"/>
    <property type="match status" value="1"/>
</dbReference>
<evidence type="ECO:0000313" key="5">
    <source>
        <dbReference type="EMBL" id="MBL1076823.1"/>
    </source>
</evidence>
<feature type="domain" description="HTH araC/xylS-type" evidence="4">
    <location>
        <begin position="154"/>
        <end position="252"/>
    </location>
</feature>
<evidence type="ECO:0000256" key="1">
    <source>
        <dbReference type="ARBA" id="ARBA00023015"/>
    </source>
</evidence>
<dbReference type="SMART" id="SM00342">
    <property type="entry name" value="HTH_ARAC"/>
    <property type="match status" value="1"/>
</dbReference>
<keyword evidence="1" id="KW-0805">Transcription regulation</keyword>
<organism evidence="5 6">
    <name type="scientific">Nocardia acididurans</name>
    <dbReference type="NCBI Taxonomy" id="2802282"/>
    <lineage>
        <taxon>Bacteria</taxon>
        <taxon>Bacillati</taxon>
        <taxon>Actinomycetota</taxon>
        <taxon>Actinomycetes</taxon>
        <taxon>Mycobacteriales</taxon>
        <taxon>Nocardiaceae</taxon>
        <taxon>Nocardia</taxon>
    </lineage>
</organism>
<dbReference type="InterPro" id="IPR050204">
    <property type="entry name" value="AraC_XylS_family_regulators"/>
</dbReference>
<proteinExistence type="predicted"/>
<evidence type="ECO:0000313" key="6">
    <source>
        <dbReference type="Proteomes" id="UP000602198"/>
    </source>
</evidence>
<dbReference type="InterPro" id="IPR018060">
    <property type="entry name" value="HTH_AraC"/>
</dbReference>
<evidence type="ECO:0000256" key="3">
    <source>
        <dbReference type="ARBA" id="ARBA00023163"/>
    </source>
</evidence>
<dbReference type="Proteomes" id="UP000602198">
    <property type="component" value="Unassembled WGS sequence"/>
</dbReference>
<keyword evidence="2" id="KW-0238">DNA-binding</keyword>
<gene>
    <name evidence="5" type="ORF">JK358_20715</name>
</gene>
<keyword evidence="6" id="KW-1185">Reference proteome</keyword>
<dbReference type="EMBL" id="JAERRJ010000007">
    <property type="protein sequence ID" value="MBL1076823.1"/>
    <property type="molecule type" value="Genomic_DNA"/>
</dbReference>
<dbReference type="Pfam" id="PF12833">
    <property type="entry name" value="HTH_18"/>
    <property type="match status" value="1"/>
</dbReference>
<sequence length="260" mass="27678">MGADDTNAGAQASTAAGPEWSGTALLRPGLLLLDVDIGTAAPHSHHTVQIMVARDGEFVLADASGRSMRTHAAVVPPDRVHAIPESRARGLIIHVDPESADGRRLIDLVEAADAVGAWCRAGAGVAESPEWFRDGEFRPALVTGSARPHHPAVARALAVLGERAARGPVRLADLAREVHLSESRLAHLFTSEMGLPLRPYVRWVRLLRAVELVAAGHTFTAAAHGAGFSDSAHLNRVCRSMFGSAPSQFDGIRWLDEQDS</sequence>
<comment type="caution">
    <text evidence="5">The sequence shown here is derived from an EMBL/GenBank/DDBJ whole genome shotgun (WGS) entry which is preliminary data.</text>
</comment>
<dbReference type="PANTHER" id="PTHR46796">
    <property type="entry name" value="HTH-TYPE TRANSCRIPTIONAL ACTIVATOR RHAS-RELATED"/>
    <property type="match status" value="1"/>
</dbReference>
<dbReference type="Gene3D" id="1.10.10.60">
    <property type="entry name" value="Homeodomain-like"/>
    <property type="match status" value="1"/>
</dbReference>
<accession>A0ABS1MCA3</accession>
<keyword evidence="3" id="KW-0804">Transcription</keyword>
<protein>
    <submittedName>
        <fullName evidence="5">Helix-turn-helix transcriptional regulator</fullName>
    </submittedName>
</protein>
<name>A0ABS1MCA3_9NOCA</name>
<reference evidence="5 6" key="1">
    <citation type="submission" date="2021-01" db="EMBL/GenBank/DDBJ databases">
        <title>WGS of actinomycetes isolated from Thailand.</title>
        <authorList>
            <person name="Thawai C."/>
        </authorList>
    </citation>
    <scope>NUCLEOTIDE SEQUENCE [LARGE SCALE GENOMIC DNA]</scope>
    <source>
        <strain evidence="5 6">LPG 2</strain>
    </source>
</reference>
<evidence type="ECO:0000259" key="4">
    <source>
        <dbReference type="PROSITE" id="PS01124"/>
    </source>
</evidence>